<protein>
    <recommendedName>
        <fullName evidence="7">Nuclear envelope membrane protein</fullName>
    </recommendedName>
    <alternativeName>
        <fullName evidence="6">Nuclear rim protein</fullName>
    </alternativeName>
</protein>
<dbReference type="Proteomes" id="UP001146793">
    <property type="component" value="Unassembled WGS sequence"/>
</dbReference>
<dbReference type="GO" id="GO:0031965">
    <property type="term" value="C:nuclear membrane"/>
    <property type="evidence" value="ECO:0007669"/>
    <property type="project" value="TreeGrafter"/>
</dbReference>
<evidence type="ECO:0000256" key="6">
    <source>
        <dbReference type="ARBA" id="ARBA00031700"/>
    </source>
</evidence>
<evidence type="ECO:0000256" key="5">
    <source>
        <dbReference type="ARBA" id="ARBA00023136"/>
    </source>
</evidence>
<sequence length="265" mass="31059">MALGLNFINKTLTILIFSFALFLCYNLFHFLTPSSAIMKLPFIILNPYKIMSKYLTTTKRVLFWDVLLLLLFLGNQLLLLTNSFKFLLPRSFRKNQFLKKVATFFGLLNFYALISFWVPLDPQMASPIWQLQSPFWFKMMFIVGWIFVFIQLPLYYSATLFDFSKTFQRLFRSGAPDQTNPLQTILLQDNSPIFFGPVLILFAAKIMSIDRILFAGSIALYLLTSSFSTSEEIKNGQKFMLSSIQYLWNKNPYSLYNQRIKKKKY</sequence>
<evidence type="ECO:0000256" key="4">
    <source>
        <dbReference type="ARBA" id="ARBA00022989"/>
    </source>
</evidence>
<feature type="transmembrane region" description="Helical" evidence="8">
    <location>
        <begin position="61"/>
        <end position="80"/>
    </location>
</feature>
<comment type="similarity">
    <text evidence="2">Belongs to the nurim family.</text>
</comment>
<keyword evidence="4 8" id="KW-1133">Transmembrane helix</keyword>
<feature type="transmembrane region" description="Helical" evidence="8">
    <location>
        <begin position="140"/>
        <end position="163"/>
    </location>
</feature>
<comment type="subcellular location">
    <subcellularLocation>
        <location evidence="1">Membrane</location>
        <topology evidence="1">Multi-pass membrane protein</topology>
    </subcellularLocation>
</comment>
<dbReference type="PANTHER" id="PTHR31040:SF1">
    <property type="entry name" value="NURIM"/>
    <property type="match status" value="1"/>
</dbReference>
<evidence type="ECO:0000313" key="9">
    <source>
        <dbReference type="EMBL" id="KAJ3432718.1"/>
    </source>
</evidence>
<evidence type="ECO:0000313" key="10">
    <source>
        <dbReference type="Proteomes" id="UP001146793"/>
    </source>
</evidence>
<keyword evidence="5 8" id="KW-0472">Membrane</keyword>
<dbReference type="PANTHER" id="PTHR31040">
    <property type="entry name" value="NURIM"/>
    <property type="match status" value="1"/>
</dbReference>
<gene>
    <name evidence="9" type="ORF">M0812_21661</name>
</gene>
<proteinExistence type="inferred from homology"/>
<organism evidence="9 10">
    <name type="scientific">Anaeramoeba flamelloides</name>
    <dbReference type="NCBI Taxonomy" id="1746091"/>
    <lineage>
        <taxon>Eukaryota</taxon>
        <taxon>Metamonada</taxon>
        <taxon>Anaeramoebidae</taxon>
        <taxon>Anaeramoeba</taxon>
    </lineage>
</organism>
<dbReference type="EMBL" id="JANTQA010000047">
    <property type="protein sequence ID" value="KAJ3432718.1"/>
    <property type="molecule type" value="Genomic_DNA"/>
</dbReference>
<evidence type="ECO:0000256" key="7">
    <source>
        <dbReference type="ARBA" id="ARBA00032957"/>
    </source>
</evidence>
<evidence type="ECO:0000256" key="3">
    <source>
        <dbReference type="ARBA" id="ARBA00022692"/>
    </source>
</evidence>
<dbReference type="AlphaFoldDB" id="A0AAV7YSI9"/>
<reference evidence="9" key="1">
    <citation type="submission" date="2022-08" db="EMBL/GenBank/DDBJ databases">
        <title>Novel sulphate-reducing endosymbionts in the free-living metamonad Anaeramoeba.</title>
        <authorList>
            <person name="Jerlstrom-Hultqvist J."/>
            <person name="Cepicka I."/>
            <person name="Gallot-Lavallee L."/>
            <person name="Salas-Leiva D."/>
            <person name="Curtis B.A."/>
            <person name="Zahonova K."/>
            <person name="Pipaliya S."/>
            <person name="Dacks J."/>
            <person name="Roger A.J."/>
        </authorList>
    </citation>
    <scope>NUCLEOTIDE SEQUENCE</scope>
    <source>
        <strain evidence="9">Busselton2</strain>
    </source>
</reference>
<comment type="caution">
    <text evidence="9">The sequence shown here is derived from an EMBL/GenBank/DDBJ whole genome shotgun (WGS) entry which is preliminary data.</text>
</comment>
<dbReference type="InterPro" id="IPR033580">
    <property type="entry name" value="Nurim-like"/>
</dbReference>
<feature type="transmembrane region" description="Helical" evidence="8">
    <location>
        <begin position="12"/>
        <end position="31"/>
    </location>
</feature>
<keyword evidence="3 8" id="KW-0812">Transmembrane</keyword>
<evidence type="ECO:0000256" key="1">
    <source>
        <dbReference type="ARBA" id="ARBA00004141"/>
    </source>
</evidence>
<name>A0AAV7YSI9_9EUKA</name>
<accession>A0AAV7YSI9</accession>
<feature type="transmembrane region" description="Helical" evidence="8">
    <location>
        <begin position="101"/>
        <end position="120"/>
    </location>
</feature>
<evidence type="ECO:0000256" key="8">
    <source>
        <dbReference type="SAM" id="Phobius"/>
    </source>
</evidence>
<evidence type="ECO:0000256" key="2">
    <source>
        <dbReference type="ARBA" id="ARBA00010631"/>
    </source>
</evidence>